<evidence type="ECO:0000313" key="1">
    <source>
        <dbReference type="EMBL" id="PNX66124.1"/>
    </source>
</evidence>
<reference evidence="1 2" key="2">
    <citation type="journal article" date="2017" name="Front. Plant Sci.">
        <title>Gene Classification and Mining of Molecular Markers Useful in Red Clover (Trifolium pratense) Breeding.</title>
        <authorList>
            <person name="Istvanek J."/>
            <person name="Dluhosova J."/>
            <person name="Dluhos P."/>
            <person name="Patkova L."/>
            <person name="Nedelnik J."/>
            <person name="Repkova J."/>
        </authorList>
    </citation>
    <scope>NUCLEOTIDE SEQUENCE [LARGE SCALE GENOMIC DNA]</scope>
    <source>
        <strain evidence="2">cv. Tatra</strain>
        <tissue evidence="1">Young leaves</tissue>
    </source>
</reference>
<reference evidence="1 2" key="1">
    <citation type="journal article" date="2014" name="Am. J. Bot.">
        <title>Genome assembly and annotation for red clover (Trifolium pratense; Fabaceae).</title>
        <authorList>
            <person name="Istvanek J."/>
            <person name="Jaros M."/>
            <person name="Krenek A."/>
            <person name="Repkova J."/>
        </authorList>
    </citation>
    <scope>NUCLEOTIDE SEQUENCE [LARGE SCALE GENOMIC DNA]</scope>
    <source>
        <strain evidence="2">cv. Tatra</strain>
        <tissue evidence="1">Young leaves</tissue>
    </source>
</reference>
<gene>
    <name evidence="1" type="ORF">L195_g054919</name>
</gene>
<dbReference type="ExpressionAtlas" id="A0A2K3KIK0">
    <property type="expression patterns" value="baseline"/>
</dbReference>
<sequence length="109" mass="11789">MASSSLINSLTFTSRTPTLNYLTRRTPTTSLRFATFSTRRISSPSPVLCKAVSVQSQTAIDGLNIADDVTQLIGKTPMVYLNSIAKGSVANIAAKLEIMEPCCSVKDRF</sequence>
<protein>
    <submittedName>
        <fullName evidence="1">Cysteine synthase chloroplastic chromoplastic-like</fullName>
    </submittedName>
</protein>
<name>A0A2K3KIK0_TRIPR</name>
<dbReference type="AlphaFoldDB" id="A0A2K3KIK0"/>
<dbReference type="InterPro" id="IPR050214">
    <property type="entry name" value="Cys_Synth/Cystath_Beta-Synth"/>
</dbReference>
<dbReference type="SUPFAM" id="SSF53686">
    <property type="entry name" value="Tryptophan synthase beta subunit-like PLP-dependent enzymes"/>
    <property type="match status" value="1"/>
</dbReference>
<dbReference type="PANTHER" id="PTHR10314">
    <property type="entry name" value="CYSTATHIONINE BETA-SYNTHASE"/>
    <property type="match status" value="1"/>
</dbReference>
<dbReference type="EMBL" id="ASHM01097921">
    <property type="protein sequence ID" value="PNX66124.1"/>
    <property type="molecule type" value="Genomic_DNA"/>
</dbReference>
<dbReference type="STRING" id="57577.A0A2K3KIK0"/>
<comment type="caution">
    <text evidence="1">The sequence shown here is derived from an EMBL/GenBank/DDBJ whole genome shotgun (WGS) entry which is preliminary data.</text>
</comment>
<feature type="non-terminal residue" evidence="1">
    <location>
        <position position="109"/>
    </location>
</feature>
<proteinExistence type="predicted"/>
<evidence type="ECO:0000313" key="2">
    <source>
        <dbReference type="Proteomes" id="UP000236291"/>
    </source>
</evidence>
<dbReference type="InterPro" id="IPR036052">
    <property type="entry name" value="TrpB-like_PALP_sf"/>
</dbReference>
<accession>A0A2K3KIK0</accession>
<dbReference type="Proteomes" id="UP000236291">
    <property type="component" value="Unassembled WGS sequence"/>
</dbReference>
<organism evidence="1 2">
    <name type="scientific">Trifolium pratense</name>
    <name type="common">Red clover</name>
    <dbReference type="NCBI Taxonomy" id="57577"/>
    <lineage>
        <taxon>Eukaryota</taxon>
        <taxon>Viridiplantae</taxon>
        <taxon>Streptophyta</taxon>
        <taxon>Embryophyta</taxon>
        <taxon>Tracheophyta</taxon>
        <taxon>Spermatophyta</taxon>
        <taxon>Magnoliopsida</taxon>
        <taxon>eudicotyledons</taxon>
        <taxon>Gunneridae</taxon>
        <taxon>Pentapetalae</taxon>
        <taxon>rosids</taxon>
        <taxon>fabids</taxon>
        <taxon>Fabales</taxon>
        <taxon>Fabaceae</taxon>
        <taxon>Papilionoideae</taxon>
        <taxon>50 kb inversion clade</taxon>
        <taxon>NPAAA clade</taxon>
        <taxon>Hologalegina</taxon>
        <taxon>IRL clade</taxon>
        <taxon>Trifolieae</taxon>
        <taxon>Trifolium</taxon>
    </lineage>
</organism>
<dbReference type="Gene3D" id="3.40.50.1100">
    <property type="match status" value="1"/>
</dbReference>